<comment type="caution">
    <text evidence="1">The sequence shown here is derived from an EMBL/GenBank/DDBJ whole genome shotgun (WGS) entry which is preliminary data.</text>
</comment>
<dbReference type="Proteomes" id="UP000266861">
    <property type="component" value="Unassembled WGS sequence"/>
</dbReference>
<evidence type="ECO:0000313" key="2">
    <source>
        <dbReference type="Proteomes" id="UP000266861"/>
    </source>
</evidence>
<dbReference type="AlphaFoldDB" id="A0A397GLW0"/>
<protein>
    <submittedName>
        <fullName evidence="1">Uncharacterized protein</fullName>
    </submittedName>
</protein>
<accession>A0A397GLW0</accession>
<evidence type="ECO:0000313" key="1">
    <source>
        <dbReference type="EMBL" id="RHZ51239.1"/>
    </source>
</evidence>
<gene>
    <name evidence="1" type="ORF">Glove_481g115</name>
</gene>
<dbReference type="OrthoDB" id="6910977at2759"/>
<organism evidence="1 2">
    <name type="scientific">Diversispora epigaea</name>
    <dbReference type="NCBI Taxonomy" id="1348612"/>
    <lineage>
        <taxon>Eukaryota</taxon>
        <taxon>Fungi</taxon>
        <taxon>Fungi incertae sedis</taxon>
        <taxon>Mucoromycota</taxon>
        <taxon>Glomeromycotina</taxon>
        <taxon>Glomeromycetes</taxon>
        <taxon>Diversisporales</taxon>
        <taxon>Diversisporaceae</taxon>
        <taxon>Diversispora</taxon>
    </lineage>
</organism>
<sequence>MQGKYTCKVKYTCEYIHNTGEICGRESRRPEGCHEHWRLKKYVPCKEFNICKKFTASACGCCKNILKDFMSCNLIFDRCKASLLCKTSGLKSHDPLAFS</sequence>
<proteinExistence type="predicted"/>
<name>A0A397GLW0_9GLOM</name>
<reference evidence="1 2" key="1">
    <citation type="submission" date="2018-08" db="EMBL/GenBank/DDBJ databases">
        <title>Genome and evolution of the arbuscular mycorrhizal fungus Diversispora epigaea (formerly Glomus versiforme) and its bacterial endosymbionts.</title>
        <authorList>
            <person name="Sun X."/>
            <person name="Fei Z."/>
            <person name="Harrison M."/>
        </authorList>
    </citation>
    <scope>NUCLEOTIDE SEQUENCE [LARGE SCALE GENOMIC DNA]</scope>
    <source>
        <strain evidence="1 2">IT104</strain>
    </source>
</reference>
<keyword evidence="2" id="KW-1185">Reference proteome</keyword>
<dbReference type="EMBL" id="PQFF01000420">
    <property type="protein sequence ID" value="RHZ51239.1"/>
    <property type="molecule type" value="Genomic_DNA"/>
</dbReference>